<feature type="domain" description="Orn/DAP/Arg decarboxylase 2 N-terminal" evidence="11">
    <location>
        <begin position="59"/>
        <end position="310"/>
    </location>
</feature>
<dbReference type="InterPro" id="IPR022644">
    <property type="entry name" value="De-COase2_N"/>
</dbReference>
<dbReference type="AlphaFoldDB" id="A0A3S5Y953"/>
<evidence type="ECO:0000259" key="11">
    <source>
        <dbReference type="Pfam" id="PF02784"/>
    </source>
</evidence>
<evidence type="ECO:0000256" key="6">
    <source>
        <dbReference type="HAMAP-Rule" id="MF_02120"/>
    </source>
</evidence>
<dbReference type="Pfam" id="PF02784">
    <property type="entry name" value="Orn_Arg_deC_N"/>
    <property type="match status" value="1"/>
</dbReference>
<sequence length="447" mass="47821">MTLLDIFPSLRAAMAPRLDPALWPVTTDHDERGRIRVGGVALDDIADQYGTPTYVLDEDDVRHRCRAYRTAFPEAEIAYAAKALTTRAVADWVTSEGLSLDVCSEGELAIARSAGVAPSRIILHGNAKTATELRTAVGVGVGRIVVDSHNEIRLLASLARRRQRVLVRATPDIDIHGHPAVTTGVDDQKFGFPINGGHLDAAVRLVLEQPSLELVGLHCHLGSQITDVELFASAVDRMIGRMEQIRRDHGVILTNLNLGGGHAVPYLPGDPQIDLTRLAGVLDDALDEACARNRFPRPGITLEPGRGIVARGGVTLYRVVSIKTGSGGRTFVAVDGGMSDNPRVALYGARYDVAVANRHPTGAHMPVTVVGRHCEAGDVLARDVSLPCDLHPGDVLAVPCTGAYHHCLASTYNSVGRPPMVAVRGGSARELIRRETAADLLSRDVGL</sequence>
<dbReference type="NCBIfam" id="TIGR01048">
    <property type="entry name" value="lysA"/>
    <property type="match status" value="1"/>
</dbReference>
<protein>
    <recommendedName>
        <fullName evidence="6 7">Diaminopimelate decarboxylase</fullName>
        <shortName evidence="6">DAP decarboxylase</shortName>
        <shortName evidence="6">DAPDC</shortName>
        <ecNumber evidence="6 7">4.1.1.20</ecNumber>
    </recommendedName>
</protein>
<dbReference type="InterPro" id="IPR022643">
    <property type="entry name" value="De-COase2_C"/>
</dbReference>
<dbReference type="GO" id="GO:0009089">
    <property type="term" value="P:lysine biosynthetic process via diaminopimelate"/>
    <property type="evidence" value="ECO:0007669"/>
    <property type="project" value="UniProtKB-UniRule"/>
</dbReference>
<name>A0A3S5Y953_RHOH1</name>
<keyword evidence="4 6" id="KW-0457">Lysine biosynthesis</keyword>
<dbReference type="PROSITE" id="PS00878">
    <property type="entry name" value="ODR_DC_2_1"/>
    <property type="match status" value="1"/>
</dbReference>
<dbReference type="GO" id="GO:0008836">
    <property type="term" value="F:diaminopimelate decarboxylase activity"/>
    <property type="evidence" value="ECO:0007669"/>
    <property type="project" value="UniProtKB-UniRule"/>
</dbReference>
<dbReference type="FunFam" id="3.20.20.10:FF:000003">
    <property type="entry name" value="Diaminopimelate decarboxylase"/>
    <property type="match status" value="1"/>
</dbReference>
<proteinExistence type="inferred from homology"/>
<organism evidence="12">
    <name type="scientific">Rhodococcus hoagii (strain 103S)</name>
    <name type="common">Rhodococcus equi</name>
    <dbReference type="NCBI Taxonomy" id="685727"/>
    <lineage>
        <taxon>Bacteria</taxon>
        <taxon>Bacillati</taxon>
        <taxon>Actinomycetota</taxon>
        <taxon>Actinomycetes</taxon>
        <taxon>Mycobacteriales</taxon>
        <taxon>Nocardiaceae</taxon>
        <taxon>Prescottella</taxon>
    </lineage>
</organism>
<feature type="modified residue" description="N6-(pyridoxal phosphate)lysine" evidence="6 8">
    <location>
        <position position="82"/>
    </location>
</feature>
<dbReference type="KEGG" id="req:REQ_30650"/>
<evidence type="ECO:0000259" key="10">
    <source>
        <dbReference type="Pfam" id="PF00278"/>
    </source>
</evidence>
<evidence type="ECO:0000256" key="7">
    <source>
        <dbReference type="NCBIfam" id="TIGR01048"/>
    </source>
</evidence>
<feature type="binding site" evidence="6">
    <location>
        <begin position="303"/>
        <end position="306"/>
    </location>
    <ligand>
        <name>pyridoxal 5'-phosphate</name>
        <dbReference type="ChEBI" id="CHEBI:597326"/>
    </ligand>
</feature>
<keyword evidence="2 6" id="KW-0210">Decarboxylase</keyword>
<dbReference type="EC" id="4.1.1.20" evidence="6 7"/>
<comment type="pathway">
    <text evidence="6 9">Amino-acid biosynthesis; L-lysine biosynthesis via DAP pathway; L-lysine from DL-2,6-diaminopimelate: step 1/1.</text>
</comment>
<dbReference type="EMBL" id="FN563149">
    <property type="protein sequence ID" value="CBH49076.1"/>
    <property type="molecule type" value="Genomic_DNA"/>
</dbReference>
<comment type="catalytic activity">
    <reaction evidence="6 9">
        <text>meso-2,6-diaminopimelate + H(+) = L-lysine + CO2</text>
        <dbReference type="Rhea" id="RHEA:15101"/>
        <dbReference type="ChEBI" id="CHEBI:15378"/>
        <dbReference type="ChEBI" id="CHEBI:16526"/>
        <dbReference type="ChEBI" id="CHEBI:32551"/>
        <dbReference type="ChEBI" id="CHEBI:57791"/>
        <dbReference type="EC" id="4.1.1.20"/>
    </reaction>
</comment>
<feature type="binding site" evidence="6">
    <location>
        <position position="404"/>
    </location>
    <ligand>
        <name>substrate</name>
    </ligand>
</feature>
<dbReference type="InterPro" id="IPR000183">
    <property type="entry name" value="Orn/DAP/Arg_de-COase"/>
</dbReference>
<dbReference type="Pfam" id="PF00278">
    <property type="entry name" value="Orn_DAP_Arg_deC"/>
    <property type="match status" value="1"/>
</dbReference>
<dbReference type="Gene3D" id="2.40.37.10">
    <property type="entry name" value="Lyase, Ornithine Decarboxylase, Chain A, domain 1"/>
    <property type="match status" value="1"/>
</dbReference>
<evidence type="ECO:0000256" key="5">
    <source>
        <dbReference type="ARBA" id="ARBA00023239"/>
    </source>
</evidence>
<dbReference type="PANTHER" id="PTHR43727:SF2">
    <property type="entry name" value="GROUP IV DECARBOXYLASE"/>
    <property type="match status" value="1"/>
</dbReference>
<dbReference type="SUPFAM" id="SSF50621">
    <property type="entry name" value="Alanine racemase C-terminal domain-like"/>
    <property type="match status" value="1"/>
</dbReference>
<gene>
    <name evidence="6 12" type="primary">lysA</name>
    <name evidence="12" type="ordered locus">REQ_30650</name>
</gene>
<evidence type="ECO:0000313" key="12">
    <source>
        <dbReference type="EMBL" id="CBH49076.1"/>
    </source>
</evidence>
<evidence type="ECO:0000256" key="8">
    <source>
        <dbReference type="PIRSR" id="PIRSR600183-50"/>
    </source>
</evidence>
<evidence type="ECO:0000313" key="13">
    <source>
        <dbReference type="Proteomes" id="UP000006892"/>
    </source>
</evidence>
<keyword evidence="6" id="KW-0028">Amino-acid biosynthesis</keyword>
<dbReference type="RefSeq" id="WP_013416557.1">
    <property type="nucleotide sequence ID" value="NC_014659.1"/>
</dbReference>
<evidence type="ECO:0000256" key="2">
    <source>
        <dbReference type="ARBA" id="ARBA00022793"/>
    </source>
</evidence>
<dbReference type="InterPro" id="IPR009006">
    <property type="entry name" value="Ala_racemase/Decarboxylase_C"/>
</dbReference>
<dbReference type="InterPro" id="IPR022653">
    <property type="entry name" value="De-COase2_pyr-phos_BS"/>
</dbReference>
<feature type="binding site" evidence="6">
    <location>
        <position position="343"/>
    </location>
    <ligand>
        <name>substrate</name>
    </ligand>
</feature>
<comment type="function">
    <text evidence="6">Specifically catalyzes the decarboxylation of meso-diaminopimelate (meso-DAP) to L-lysine.</text>
</comment>
<feature type="domain" description="Orn/DAP/Arg decarboxylase 2 C-terminal" evidence="10">
    <location>
        <begin position="311"/>
        <end position="402"/>
    </location>
</feature>
<dbReference type="PANTHER" id="PTHR43727">
    <property type="entry name" value="DIAMINOPIMELATE DECARBOXYLASE"/>
    <property type="match status" value="1"/>
</dbReference>
<dbReference type="PRINTS" id="PR01179">
    <property type="entry name" value="ODADCRBXLASE"/>
</dbReference>
<dbReference type="PRINTS" id="PR01181">
    <property type="entry name" value="DAPDCRBXLASE"/>
</dbReference>
<dbReference type="Proteomes" id="UP001154400">
    <property type="component" value="Chromosome"/>
</dbReference>
<keyword evidence="5 6" id="KW-0456">Lyase</keyword>
<evidence type="ECO:0000256" key="3">
    <source>
        <dbReference type="ARBA" id="ARBA00022898"/>
    </source>
</evidence>
<evidence type="ECO:0000256" key="9">
    <source>
        <dbReference type="RuleBase" id="RU003738"/>
    </source>
</evidence>
<feature type="binding site" evidence="6">
    <location>
        <position position="404"/>
    </location>
    <ligand>
        <name>pyridoxal 5'-phosphate</name>
        <dbReference type="ChEBI" id="CHEBI:597326"/>
    </ligand>
</feature>
<dbReference type="InterPro" id="IPR002986">
    <property type="entry name" value="DAP_deCOOHase_LysA"/>
</dbReference>
<evidence type="ECO:0000256" key="4">
    <source>
        <dbReference type="ARBA" id="ARBA00023154"/>
    </source>
</evidence>
<comment type="cofactor">
    <cofactor evidence="1 6 8 9">
        <name>pyridoxal 5'-phosphate</name>
        <dbReference type="ChEBI" id="CHEBI:597326"/>
    </cofactor>
</comment>
<reference evidence="12" key="1">
    <citation type="journal article" date="2010" name="PLoS Genet.">
        <title>The genome of a pathogenic rhodococcus: cooptive virulence underpinned by key gene acquisitions.</title>
        <authorList>
            <person name="Letek M."/>
            <person name="Gonzalez P."/>
            <person name="Macarthur I."/>
            <person name="Rodriguez H."/>
            <person name="Freeman T.C."/>
            <person name="Valero-Rello A."/>
            <person name="Blanco M."/>
            <person name="Buckley T."/>
            <person name="Cherevach I."/>
            <person name="Fahey R."/>
            <person name="Hapeshi A."/>
            <person name="Holdstock J."/>
            <person name="Leadon D."/>
            <person name="Navas J."/>
            <person name="Ocampo A."/>
            <person name="Quail M.A."/>
            <person name="Sanders M."/>
            <person name="Scortti M.M."/>
            <person name="Prescott J.F."/>
            <person name="Fogarty U."/>
            <person name="Meijer W.G."/>
            <person name="Parkhill J."/>
            <person name="Bentley S.D."/>
            <person name="Vazquez-Boland J.A."/>
        </authorList>
    </citation>
    <scope>NUCLEOTIDE SEQUENCE [LARGE SCALE GENOMIC DNA]</scope>
    <source>
        <strain evidence="12 13">103S</strain>
    </source>
</reference>
<comment type="subunit">
    <text evidence="6">Homodimer.</text>
</comment>
<feature type="binding site" evidence="6">
    <location>
        <position position="375"/>
    </location>
    <ligand>
        <name>substrate</name>
    </ligand>
</feature>
<feature type="binding site" evidence="6">
    <location>
        <position position="347"/>
    </location>
    <ligand>
        <name>substrate</name>
    </ligand>
</feature>
<dbReference type="SUPFAM" id="SSF51419">
    <property type="entry name" value="PLP-binding barrel"/>
    <property type="match status" value="1"/>
</dbReference>
<accession>A0A3S5Y953</accession>
<feature type="active site" description="Proton donor" evidence="8">
    <location>
        <position position="374"/>
    </location>
</feature>
<feature type="binding site" evidence="6">
    <location>
        <position position="306"/>
    </location>
    <ligand>
        <name>substrate</name>
    </ligand>
</feature>
<dbReference type="UniPathway" id="UPA00034">
    <property type="reaction ID" value="UER00027"/>
</dbReference>
<keyword evidence="3 6" id="KW-0663">Pyridoxal phosphate</keyword>
<comment type="similarity">
    <text evidence="6">Belongs to the Orn/Lys/Arg decarboxylase class-II family. LysA subfamily.</text>
</comment>
<feature type="binding site" evidence="6">
    <location>
        <position position="261"/>
    </location>
    <ligand>
        <name>pyridoxal 5'-phosphate</name>
        <dbReference type="ChEBI" id="CHEBI:597326"/>
    </ligand>
</feature>
<dbReference type="HAMAP" id="MF_02120">
    <property type="entry name" value="LysA"/>
    <property type="match status" value="1"/>
</dbReference>
<dbReference type="GO" id="GO:0030170">
    <property type="term" value="F:pyridoxal phosphate binding"/>
    <property type="evidence" value="ECO:0007669"/>
    <property type="project" value="UniProtKB-UniRule"/>
</dbReference>
<dbReference type="InterPro" id="IPR029066">
    <property type="entry name" value="PLP-binding_barrel"/>
</dbReference>
<dbReference type="Gene3D" id="3.20.20.10">
    <property type="entry name" value="Alanine racemase"/>
    <property type="match status" value="1"/>
</dbReference>
<evidence type="ECO:0000256" key="1">
    <source>
        <dbReference type="ARBA" id="ARBA00001933"/>
    </source>
</evidence>
<dbReference type="CDD" id="cd06828">
    <property type="entry name" value="PLPDE_III_DapDC"/>
    <property type="match status" value="1"/>
</dbReference>